<dbReference type="RefSeq" id="WP_015071213.1">
    <property type="nucleotide sequence ID" value="NC_019395.1"/>
</dbReference>
<sequence>MNELPPSSKYVARAAEPVTDADRADLNTWLNDAYSDGKIDESTFREGLDTVYSAATLGDLVPVVAGLPTRQTYAEPALGTESSTAPGELTPHRALAPSTTLWLAVGGGALVLLLLILAVVLIF</sequence>
<keyword evidence="1" id="KW-0812">Transmembrane</keyword>
<name>K7RV95_ACIA4</name>
<feature type="domain" description="DUF1707" evidence="2">
    <location>
        <begin position="18"/>
        <end position="68"/>
    </location>
</feature>
<accession>K7RV95</accession>
<feature type="transmembrane region" description="Helical" evidence="1">
    <location>
        <begin position="101"/>
        <end position="122"/>
    </location>
</feature>
<dbReference type="PATRIC" id="fig|1171373.8.peg.2502"/>
<gene>
    <name evidence="3" type="ordered locus">PACID_25400</name>
</gene>
<dbReference type="InterPro" id="IPR012551">
    <property type="entry name" value="DUF1707_SHOCT-like"/>
</dbReference>
<dbReference type="EMBL" id="CP003493">
    <property type="protein sequence ID" value="AFV90316.1"/>
    <property type="molecule type" value="Genomic_DNA"/>
</dbReference>
<dbReference type="AlphaFoldDB" id="K7RV95"/>
<keyword evidence="1" id="KW-1133">Transmembrane helix</keyword>
<proteinExistence type="predicted"/>
<evidence type="ECO:0000313" key="4">
    <source>
        <dbReference type="Proteomes" id="UP000000214"/>
    </source>
</evidence>
<reference evidence="3 4" key="1">
    <citation type="journal article" date="2012" name="BMC Genomics">
        <title>The genome sequence of Propionibacterium acidipropionici provides insights into its biotechnological and industrial potential.</title>
        <authorList>
            <person name="Parizzi L.P."/>
            <person name="Grassi M.C."/>
            <person name="Llerena L.A."/>
            <person name="Carazzolle M.F."/>
            <person name="Queiroz V.L."/>
            <person name="Lunardi I."/>
            <person name="Zeidler A.F."/>
            <person name="Teixeira P.J."/>
            <person name="Mieczkowski P."/>
            <person name="Rincones J."/>
            <person name="Pereira G.A."/>
        </authorList>
    </citation>
    <scope>NUCLEOTIDE SEQUENCE [LARGE SCALE GENOMIC DNA]</scope>
    <source>
        <strain evidence="4">ATCC 4875 / DSM 20272 / JCM 6432 / NBRC 12425 / NCIMB 8070</strain>
    </source>
</reference>
<dbReference type="Pfam" id="PF08044">
    <property type="entry name" value="DUF1707"/>
    <property type="match status" value="1"/>
</dbReference>
<evidence type="ECO:0000313" key="3">
    <source>
        <dbReference type="EMBL" id="AFV90316.1"/>
    </source>
</evidence>
<protein>
    <recommendedName>
        <fullName evidence="2">DUF1707 domain-containing protein</fullName>
    </recommendedName>
</protein>
<dbReference type="STRING" id="1171373.PACID_25400"/>
<dbReference type="GeneID" id="88085211"/>
<dbReference type="KEGG" id="pbo:PACID_25400"/>
<organism evidence="3 4">
    <name type="scientific">Acidipropionibacterium acidipropionici (strain ATCC 4875 / DSM 20272 / JCM 6432 / NBRC 12425 / NCIMB 8070 / 4)</name>
    <name type="common">Propionibacterium acidipropionici</name>
    <dbReference type="NCBI Taxonomy" id="1171373"/>
    <lineage>
        <taxon>Bacteria</taxon>
        <taxon>Bacillati</taxon>
        <taxon>Actinomycetota</taxon>
        <taxon>Actinomycetes</taxon>
        <taxon>Propionibacteriales</taxon>
        <taxon>Propionibacteriaceae</taxon>
        <taxon>Acidipropionibacterium</taxon>
    </lineage>
</organism>
<dbReference type="Proteomes" id="UP000000214">
    <property type="component" value="Chromosome"/>
</dbReference>
<evidence type="ECO:0000256" key="1">
    <source>
        <dbReference type="SAM" id="Phobius"/>
    </source>
</evidence>
<dbReference type="HOGENOM" id="CLU_2013207_0_0_11"/>
<evidence type="ECO:0000259" key="2">
    <source>
        <dbReference type="Pfam" id="PF08044"/>
    </source>
</evidence>
<keyword evidence="1" id="KW-0472">Membrane</keyword>